<dbReference type="InterPro" id="IPR013223">
    <property type="entry name" value="RNase_B_OB_dom"/>
</dbReference>
<accession>A0A174ZYS0</accession>
<comment type="subcellular location">
    <subcellularLocation>
        <location evidence="2 8">Cytoplasm</location>
    </subcellularLocation>
</comment>
<dbReference type="CDD" id="cd04471">
    <property type="entry name" value="S1_RNase_R"/>
    <property type="match status" value="1"/>
</dbReference>
<evidence type="ECO:0000256" key="3">
    <source>
        <dbReference type="ARBA" id="ARBA00022490"/>
    </source>
</evidence>
<dbReference type="InterPro" id="IPR022966">
    <property type="entry name" value="RNase_II/R_CS"/>
</dbReference>
<protein>
    <recommendedName>
        <fullName evidence="8">Ribonuclease R</fullName>
        <shortName evidence="8">RNase R</shortName>
        <ecNumber evidence="8">3.1.13.1</ecNumber>
    </recommendedName>
</protein>
<evidence type="ECO:0000313" key="10">
    <source>
        <dbReference type="EMBL" id="CUQ92543.1"/>
    </source>
</evidence>
<feature type="domain" description="S1 motif" evidence="9">
    <location>
        <begin position="621"/>
        <end position="700"/>
    </location>
</feature>
<evidence type="ECO:0000259" key="9">
    <source>
        <dbReference type="PROSITE" id="PS50126"/>
    </source>
</evidence>
<dbReference type="GO" id="GO:0003723">
    <property type="term" value="F:RNA binding"/>
    <property type="evidence" value="ECO:0007669"/>
    <property type="project" value="UniProtKB-UniRule"/>
</dbReference>
<dbReference type="AlphaFoldDB" id="A0A174ZYS0"/>
<dbReference type="NCBIfam" id="TIGR02063">
    <property type="entry name" value="RNase_R"/>
    <property type="match status" value="1"/>
</dbReference>
<dbReference type="SMART" id="SM00316">
    <property type="entry name" value="S1"/>
    <property type="match status" value="1"/>
</dbReference>
<keyword evidence="7 8" id="KW-0694">RNA-binding</keyword>
<dbReference type="Gene3D" id="2.40.50.140">
    <property type="entry name" value="Nucleic acid-binding proteins"/>
    <property type="match status" value="2"/>
</dbReference>
<dbReference type="InterPro" id="IPR004476">
    <property type="entry name" value="RNase_II/RNase_R"/>
</dbReference>
<evidence type="ECO:0000256" key="5">
    <source>
        <dbReference type="ARBA" id="ARBA00022801"/>
    </source>
</evidence>
<dbReference type="InterPro" id="IPR012340">
    <property type="entry name" value="NA-bd_OB-fold"/>
</dbReference>
<comment type="function">
    <text evidence="8">3'-5' exoribonuclease that releases 5'-nucleoside monophosphates and is involved in maturation of structured RNAs.</text>
</comment>
<dbReference type="GO" id="GO:0005829">
    <property type="term" value="C:cytosol"/>
    <property type="evidence" value="ECO:0007669"/>
    <property type="project" value="TreeGrafter"/>
</dbReference>
<dbReference type="EMBL" id="CZBY01000033">
    <property type="protein sequence ID" value="CUQ92543.1"/>
    <property type="molecule type" value="Genomic_DNA"/>
</dbReference>
<dbReference type="OrthoDB" id="9764149at2"/>
<dbReference type="InterPro" id="IPR003029">
    <property type="entry name" value="S1_domain"/>
</dbReference>
<dbReference type="InterPro" id="IPR011805">
    <property type="entry name" value="RNase_R"/>
</dbReference>
<dbReference type="PANTHER" id="PTHR23355">
    <property type="entry name" value="RIBONUCLEASE"/>
    <property type="match status" value="1"/>
</dbReference>
<reference evidence="10 11" key="1">
    <citation type="submission" date="2015-09" db="EMBL/GenBank/DDBJ databases">
        <authorList>
            <consortium name="Pathogen Informatics"/>
        </authorList>
    </citation>
    <scope>NUCLEOTIDE SEQUENCE [LARGE SCALE GENOMIC DNA]</scope>
    <source>
        <strain evidence="10 11">2789STDY5834928</strain>
    </source>
</reference>
<evidence type="ECO:0000256" key="4">
    <source>
        <dbReference type="ARBA" id="ARBA00022722"/>
    </source>
</evidence>
<comment type="similarity">
    <text evidence="8">Belongs to the RNR ribonuclease family. RNase R subfamily.</text>
</comment>
<keyword evidence="6 8" id="KW-0269">Exonuclease</keyword>
<keyword evidence="3 8" id="KW-0963">Cytoplasm</keyword>
<dbReference type="Pfam" id="PF00773">
    <property type="entry name" value="RNB"/>
    <property type="match status" value="1"/>
</dbReference>
<dbReference type="InterPro" id="IPR001900">
    <property type="entry name" value="RNase_II/R"/>
</dbReference>
<comment type="catalytic activity">
    <reaction evidence="1 8">
        <text>Exonucleolytic cleavage in the 3'- to 5'-direction to yield nucleoside 5'-phosphates.</text>
        <dbReference type="EC" id="3.1.13.1"/>
    </reaction>
</comment>
<dbReference type="PROSITE" id="PS50126">
    <property type="entry name" value="S1"/>
    <property type="match status" value="1"/>
</dbReference>
<proteinExistence type="inferred from homology"/>
<dbReference type="Proteomes" id="UP000095662">
    <property type="component" value="Unassembled WGS sequence"/>
</dbReference>
<dbReference type="Pfam" id="PF00575">
    <property type="entry name" value="S1"/>
    <property type="match status" value="1"/>
</dbReference>
<gene>
    <name evidence="8 10" type="primary">rnr</name>
    <name evidence="10" type="ORF">ERS852540_02548</name>
</gene>
<dbReference type="HAMAP" id="MF_01895">
    <property type="entry name" value="RNase_R"/>
    <property type="match status" value="1"/>
</dbReference>
<evidence type="ECO:0000256" key="2">
    <source>
        <dbReference type="ARBA" id="ARBA00004496"/>
    </source>
</evidence>
<evidence type="ECO:0000256" key="6">
    <source>
        <dbReference type="ARBA" id="ARBA00022839"/>
    </source>
</evidence>
<keyword evidence="5 8" id="KW-0378">Hydrolase</keyword>
<dbReference type="GO" id="GO:0008859">
    <property type="term" value="F:exoribonuclease II activity"/>
    <property type="evidence" value="ECO:0007669"/>
    <property type="project" value="UniProtKB-UniRule"/>
</dbReference>
<evidence type="ECO:0000256" key="7">
    <source>
        <dbReference type="ARBA" id="ARBA00022884"/>
    </source>
</evidence>
<dbReference type="InterPro" id="IPR050180">
    <property type="entry name" value="RNR_Ribonuclease"/>
</dbReference>
<dbReference type="Pfam" id="PF08206">
    <property type="entry name" value="OB_RNB"/>
    <property type="match status" value="1"/>
</dbReference>
<dbReference type="SUPFAM" id="SSF50249">
    <property type="entry name" value="Nucleic acid-binding proteins"/>
    <property type="match status" value="3"/>
</dbReference>
<dbReference type="EC" id="3.1.13.1" evidence="8"/>
<dbReference type="STRING" id="39492.ERS852540_02548"/>
<sequence>MNLETLIIATLFENGGGMTLKQIANKNELPKKYLDKLKNTAKSMIRQRTIFKAKSDLYYISDIRTVFTGKVATLSRTFGFVTNLSTGEDCFVSGGKLKGAVPGDTVIAREIAAKTEQRSATAEVLAVLDVSEELFGGVIVKEGMMLKVLPDSLGCPPLTILKVKEQIKEGDKVLFSIRKRGEHHSEHIVDIVKVLGSSEYAKSATEAYLIQNNIPVDFSEEALNQAKQYVNAVIDEKQTAKRLDLRDLPIFTIDGADTKDIDDAISIERTEGGYKLGVHIADVSHYVTEGSPLDNDAFERGTSVYIADKVIPMLPKELSNGICSLNPGVDRLAFSCLMEISDKGTVKKYKFAKTVIRSRVQGVYSEVNSILDGTANAQIKRKYKDVIDCIPVMNELAQILIKKRKDRGAPDIKSSESKVICDENGICIDIKPRIQGVSEGIIEEFMLMANNSAAKVGMKKEIPFVYRVHENPPAEKIESLKTTLEALGINPLGINEKAEAKNFAKLLEETADDPKNIIINRIVLRTMAKAKYSEQPIGHFGLVMKEYAHFTSPIRRYADLSIHRILTDYVSRKGADKLKKKYGEFSVKAAAQATKTELSAVAAERSCEDFYAAEYMKKHIGEEFDGIISGVIGSGLFVELPNTVEGKIDVRSLSENYFEVRNGIALYDGVAGTMYTIGDKVRVKCINANVNLGQIDFELIKVYEDASNGDKAE</sequence>
<name>A0A174ZYS0_9FIRM</name>
<dbReference type="SMART" id="SM00955">
    <property type="entry name" value="RNB"/>
    <property type="match status" value="1"/>
</dbReference>
<keyword evidence="4 8" id="KW-0540">Nuclease</keyword>
<dbReference type="PROSITE" id="PS01175">
    <property type="entry name" value="RIBONUCLEASE_II"/>
    <property type="match status" value="1"/>
</dbReference>
<evidence type="ECO:0000313" key="11">
    <source>
        <dbReference type="Proteomes" id="UP000095662"/>
    </source>
</evidence>
<dbReference type="NCBIfam" id="TIGR00358">
    <property type="entry name" value="3_prime_RNase"/>
    <property type="match status" value="1"/>
</dbReference>
<organism evidence="10 11">
    <name type="scientific">[Eubacterium] siraeum</name>
    <dbReference type="NCBI Taxonomy" id="39492"/>
    <lineage>
        <taxon>Bacteria</taxon>
        <taxon>Bacillati</taxon>
        <taxon>Bacillota</taxon>
        <taxon>Clostridia</taxon>
        <taxon>Eubacteriales</taxon>
        <taxon>Oscillospiraceae</taxon>
        <taxon>Oscillospiraceae incertae sedis</taxon>
    </lineage>
</organism>
<dbReference type="PANTHER" id="PTHR23355:SF9">
    <property type="entry name" value="DIS3-LIKE EXONUCLEASE 2"/>
    <property type="match status" value="1"/>
</dbReference>
<evidence type="ECO:0000256" key="8">
    <source>
        <dbReference type="HAMAP-Rule" id="MF_01895"/>
    </source>
</evidence>
<dbReference type="GO" id="GO:0006402">
    <property type="term" value="P:mRNA catabolic process"/>
    <property type="evidence" value="ECO:0007669"/>
    <property type="project" value="TreeGrafter"/>
</dbReference>
<evidence type="ECO:0000256" key="1">
    <source>
        <dbReference type="ARBA" id="ARBA00001849"/>
    </source>
</evidence>